<evidence type="ECO:0008006" key="4">
    <source>
        <dbReference type="Google" id="ProtNLM"/>
    </source>
</evidence>
<organism evidence="2 3">
    <name type="scientific">Eimeria mitis</name>
    <dbReference type="NCBI Taxonomy" id="44415"/>
    <lineage>
        <taxon>Eukaryota</taxon>
        <taxon>Sar</taxon>
        <taxon>Alveolata</taxon>
        <taxon>Apicomplexa</taxon>
        <taxon>Conoidasida</taxon>
        <taxon>Coccidia</taxon>
        <taxon>Eucoccidiorida</taxon>
        <taxon>Eimeriorina</taxon>
        <taxon>Eimeriidae</taxon>
        <taxon>Eimeria</taxon>
    </lineage>
</organism>
<dbReference type="VEuPathDB" id="ToxoDB:EMH_0001800"/>
<evidence type="ECO:0000313" key="2">
    <source>
        <dbReference type="EMBL" id="CDJ34403.1"/>
    </source>
</evidence>
<sequence>MDAHLQQVNMLLLEQKTVLMEQEKEHQHAILQRRSVAKWERSQKSLMQLEEAQDPQKVLTPRMSFEQQLTDGMLRQLLEKVFSAADEENAGKQTRAAYSIVRLQRYFLLVRWASQGGNLSNFLPALKKILRAGLNMRRFWRREKARQRSGLKPSNLLYEQNKEGYRSRRILLSIILGNVKSLQQREAESNSRCDDAPVSMTRELIEGMGNHVTSTGLLKRQELYAAMQRTDKQDMAFVMQTIPGNDLGEVEYEAVPTLLQILRKESINNAVLEVDPDAIEAELTRTAREVLLCLSSMNRQGQAVWEEFVMVVQRVLPPLFDSDFLMDTADQISKMVADAEAQAEFEELRGLSVRDSKQKQRASLAARRRSKLKPVSHAQLQFTPDDGDQGESPDRESVEKTLVHLFTVLDDRRKGSVPAQVFVGVMHYWSARNGTSSASTESGAPLPLNSVSSLSGGAALAAERRYADIVMSCRLTQAEVTGFVAEAKVDPLVQEISYTEHIKAWIATIFEIRRSHFWYSVCHNSFDDSTALT</sequence>
<feature type="region of interest" description="Disordered" evidence="1">
    <location>
        <begin position="359"/>
        <end position="396"/>
    </location>
</feature>
<dbReference type="RefSeq" id="XP_013356966.1">
    <property type="nucleotide sequence ID" value="XM_013501512.1"/>
</dbReference>
<dbReference type="AlphaFoldDB" id="U6KG21"/>
<dbReference type="OrthoDB" id="329772at2759"/>
<dbReference type="GeneID" id="25375255"/>
<proteinExistence type="predicted"/>
<accession>U6KG21</accession>
<reference evidence="2" key="1">
    <citation type="submission" date="2013-10" db="EMBL/GenBank/DDBJ databases">
        <title>Genomic analysis of the causative agents of coccidiosis in chickens.</title>
        <authorList>
            <person name="Reid A.J."/>
            <person name="Blake D."/>
            <person name="Billington K."/>
            <person name="Browne H."/>
            <person name="Dunn M."/>
            <person name="Hung S."/>
            <person name="Kawahara F."/>
            <person name="Miranda-Saavedra D."/>
            <person name="Mourier T."/>
            <person name="Nagra H."/>
            <person name="Otto T.D."/>
            <person name="Rawlings N."/>
            <person name="Sanchez A."/>
            <person name="Sanders M."/>
            <person name="Subramaniam C."/>
            <person name="Tay Y."/>
            <person name="Dear P."/>
            <person name="Doerig C."/>
            <person name="Gruber A."/>
            <person name="Parkinson J."/>
            <person name="Shirley M."/>
            <person name="Wan K.L."/>
            <person name="Berriman M."/>
            <person name="Tomley F."/>
            <person name="Pain A."/>
        </authorList>
    </citation>
    <scope>NUCLEOTIDE SEQUENCE [LARGE SCALE GENOMIC DNA]</scope>
    <source>
        <strain evidence="2">Houghton</strain>
    </source>
</reference>
<dbReference type="EMBL" id="HG686520">
    <property type="protein sequence ID" value="CDJ34403.1"/>
    <property type="molecule type" value="Genomic_DNA"/>
</dbReference>
<dbReference type="Proteomes" id="UP000030744">
    <property type="component" value="Unassembled WGS sequence"/>
</dbReference>
<evidence type="ECO:0000256" key="1">
    <source>
        <dbReference type="SAM" id="MobiDB-lite"/>
    </source>
</evidence>
<name>U6KG21_9EIME</name>
<reference evidence="2" key="2">
    <citation type="submission" date="2013-10" db="EMBL/GenBank/DDBJ databases">
        <authorList>
            <person name="Aslett M."/>
        </authorList>
    </citation>
    <scope>NUCLEOTIDE SEQUENCE [LARGE SCALE GENOMIC DNA]</scope>
    <source>
        <strain evidence="2">Houghton</strain>
    </source>
</reference>
<keyword evidence="3" id="KW-1185">Reference proteome</keyword>
<gene>
    <name evidence="2" type="ORF">EMH_0001800</name>
</gene>
<protein>
    <recommendedName>
        <fullName evidence="4">EF-hand domain-containing protein</fullName>
    </recommendedName>
</protein>
<evidence type="ECO:0000313" key="3">
    <source>
        <dbReference type="Proteomes" id="UP000030744"/>
    </source>
</evidence>